<reference evidence="1" key="1">
    <citation type="submission" date="2021-05" db="EMBL/GenBank/DDBJ databases">
        <authorList>
            <person name="Scholz U."/>
            <person name="Mascher M."/>
            <person name="Fiebig A."/>
        </authorList>
    </citation>
    <scope>NUCLEOTIDE SEQUENCE [LARGE SCALE GENOMIC DNA]</scope>
</reference>
<dbReference type="EnsemblPlants" id="AVESA.00010b.r2.3DG0543040.1">
    <property type="protein sequence ID" value="AVESA.00010b.r2.3DG0543040.1.CDS.1"/>
    <property type="gene ID" value="AVESA.00010b.r2.3DG0543040"/>
</dbReference>
<sequence length="508" mass="56347">MDPALKEYLDRMHLDLSNRSDAAVAQGHSLQKSQGALAMQLASQSVQLQDLALWKPDLEDRLAKLQETVADLQHARFHTTDPQGGRAAAPIAATNPISPLGDVHGQFGHGEALSSGGLPVSNSIWTLAPPVTGMFSFQVPLSERSIDPSLLASHIMAGLGANAPNMPFQPFNGDNPNLWKTLAEQYFHLFAIHDSYWVAMSILHFSGPAGIWLQSVQKKLIHLDWISFTSLLCTRFGHDRHQLLIRQFYSIKQTFTVSDYIERFDILMNHLVSYSDTTHHFFFLTRFIEGLRPDIRAVIMVQRPMDLDTACALALLQEEVAEGEIGSPPRTPEHKYIRLPSRAYSHFHHSNTTPMVNRSMDNRGQETAKMPADERLTALRNFRRAKGLCFKCGERWGQQHTCPTTVQMHIMEELLALFSEEDITGDCSADPVAEEQEVMCSISIHALRGVSSETSGVIQLHAFIAGMEVLILVDSGSSASFINKMLADKLAGAQQLQKPCTVIVADGS</sequence>
<proteinExistence type="predicted"/>
<evidence type="ECO:0000313" key="2">
    <source>
        <dbReference type="Proteomes" id="UP001732700"/>
    </source>
</evidence>
<accession>A0ACD5VZ87</accession>
<organism evidence="1 2">
    <name type="scientific">Avena sativa</name>
    <name type="common">Oat</name>
    <dbReference type="NCBI Taxonomy" id="4498"/>
    <lineage>
        <taxon>Eukaryota</taxon>
        <taxon>Viridiplantae</taxon>
        <taxon>Streptophyta</taxon>
        <taxon>Embryophyta</taxon>
        <taxon>Tracheophyta</taxon>
        <taxon>Spermatophyta</taxon>
        <taxon>Magnoliopsida</taxon>
        <taxon>Liliopsida</taxon>
        <taxon>Poales</taxon>
        <taxon>Poaceae</taxon>
        <taxon>BOP clade</taxon>
        <taxon>Pooideae</taxon>
        <taxon>Poodae</taxon>
        <taxon>Poeae</taxon>
        <taxon>Poeae Chloroplast Group 1 (Aveneae type)</taxon>
        <taxon>Aveninae</taxon>
        <taxon>Avena</taxon>
    </lineage>
</organism>
<dbReference type="Proteomes" id="UP001732700">
    <property type="component" value="Chromosome 3D"/>
</dbReference>
<reference evidence="1" key="2">
    <citation type="submission" date="2025-09" db="UniProtKB">
        <authorList>
            <consortium name="EnsemblPlants"/>
        </authorList>
    </citation>
    <scope>IDENTIFICATION</scope>
</reference>
<name>A0ACD5VZ87_AVESA</name>
<keyword evidence="2" id="KW-1185">Reference proteome</keyword>
<protein>
    <submittedName>
        <fullName evidence="1">Uncharacterized protein</fullName>
    </submittedName>
</protein>
<evidence type="ECO:0000313" key="1">
    <source>
        <dbReference type="EnsemblPlants" id="AVESA.00010b.r2.3DG0543040.1.CDS.1"/>
    </source>
</evidence>